<feature type="transmembrane region" description="Helical" evidence="6">
    <location>
        <begin position="80"/>
        <end position="102"/>
    </location>
</feature>
<dbReference type="SUPFAM" id="SSF161111">
    <property type="entry name" value="Cation efflux protein transmembrane domain-like"/>
    <property type="match status" value="1"/>
</dbReference>
<dbReference type="GO" id="GO:0015341">
    <property type="term" value="F:zinc efflux antiporter activity"/>
    <property type="evidence" value="ECO:0007669"/>
    <property type="project" value="TreeGrafter"/>
</dbReference>
<keyword evidence="3 6" id="KW-0812">Transmembrane</keyword>
<evidence type="ECO:0000256" key="2">
    <source>
        <dbReference type="ARBA" id="ARBA00022448"/>
    </source>
</evidence>
<feature type="domain" description="Cation efflux protein transmembrane" evidence="7">
    <location>
        <begin position="9"/>
        <end position="217"/>
    </location>
</feature>
<dbReference type="GO" id="GO:0005886">
    <property type="term" value="C:plasma membrane"/>
    <property type="evidence" value="ECO:0007669"/>
    <property type="project" value="TreeGrafter"/>
</dbReference>
<feature type="transmembrane region" description="Helical" evidence="6">
    <location>
        <begin position="12"/>
        <end position="32"/>
    </location>
</feature>
<feature type="transmembrane region" description="Helical" evidence="6">
    <location>
        <begin position="157"/>
        <end position="176"/>
    </location>
</feature>
<dbReference type="EMBL" id="JACIEE010000006">
    <property type="protein sequence ID" value="MBB3977769.1"/>
    <property type="molecule type" value="Genomic_DNA"/>
</dbReference>
<evidence type="ECO:0000313" key="9">
    <source>
        <dbReference type="Proteomes" id="UP000574761"/>
    </source>
</evidence>
<reference evidence="8 9" key="1">
    <citation type="submission" date="2020-08" db="EMBL/GenBank/DDBJ databases">
        <title>Genomic Encyclopedia of Type Strains, Phase IV (KMG-IV): sequencing the most valuable type-strain genomes for metagenomic binning, comparative biology and taxonomic classification.</title>
        <authorList>
            <person name="Goeker M."/>
        </authorList>
    </citation>
    <scope>NUCLEOTIDE SEQUENCE [LARGE SCALE GENOMIC DNA]</scope>
    <source>
        <strain evidence="8 9">DSM 100211</strain>
    </source>
</reference>
<keyword evidence="2" id="KW-0813">Transport</keyword>
<dbReference type="GO" id="GO:0006882">
    <property type="term" value="P:intracellular zinc ion homeostasis"/>
    <property type="evidence" value="ECO:0007669"/>
    <property type="project" value="TreeGrafter"/>
</dbReference>
<dbReference type="InterPro" id="IPR058533">
    <property type="entry name" value="Cation_efflux_TM"/>
</dbReference>
<feature type="transmembrane region" description="Helical" evidence="6">
    <location>
        <begin position="117"/>
        <end position="137"/>
    </location>
</feature>
<keyword evidence="5 6" id="KW-0472">Membrane</keyword>
<dbReference type="PANTHER" id="PTHR43840:SF15">
    <property type="entry name" value="MITOCHONDRIAL METAL TRANSPORTER 1-RELATED"/>
    <property type="match status" value="1"/>
</dbReference>
<dbReference type="Proteomes" id="UP000574761">
    <property type="component" value="Unassembled WGS sequence"/>
</dbReference>
<sequence length="307" mass="33060">MRTEQDVLRISILATLVVAAFGIVFGLLSGSFSIVFDGVYALADASMTVLALWVSALIVKSAQGTLPGRFARRFTMGFWHLEPIVLGLNGVLLIAVSVYALINAVSSILNGGRDLEFGYAIAYAAVTLVACLAMAALGWRANRVLKSGFVALDVKAWLMSGGITAALLAAFVLGLSVEGTRHGWMVPYVDPAVLALVCIVIIPLPVGTVRQALADILLIAPSDLQAQVDRIAQRTVSTYGFFSYRAYVARVGRARQIELFFIVPPGQPARSIEAWDRIRDEIGDEIGGDVDNRWLTIAFTADAEWAE</sequence>
<dbReference type="Gene3D" id="1.20.1510.10">
    <property type="entry name" value="Cation efflux protein transmembrane domain"/>
    <property type="match status" value="1"/>
</dbReference>
<evidence type="ECO:0000256" key="4">
    <source>
        <dbReference type="ARBA" id="ARBA00022989"/>
    </source>
</evidence>
<dbReference type="RefSeq" id="WP_183805563.1">
    <property type="nucleotide sequence ID" value="NZ_JACIEE010000006.1"/>
</dbReference>
<evidence type="ECO:0000256" key="5">
    <source>
        <dbReference type="ARBA" id="ARBA00023136"/>
    </source>
</evidence>
<keyword evidence="4 6" id="KW-1133">Transmembrane helix</keyword>
<dbReference type="PANTHER" id="PTHR43840">
    <property type="entry name" value="MITOCHONDRIAL METAL TRANSPORTER 1-RELATED"/>
    <property type="match status" value="1"/>
</dbReference>
<evidence type="ECO:0000313" key="8">
    <source>
        <dbReference type="EMBL" id="MBB3977769.1"/>
    </source>
</evidence>
<comment type="caution">
    <text evidence="8">The sequence shown here is derived from an EMBL/GenBank/DDBJ whole genome shotgun (WGS) entry which is preliminary data.</text>
</comment>
<feature type="transmembrane region" description="Helical" evidence="6">
    <location>
        <begin position="188"/>
        <end position="206"/>
    </location>
</feature>
<name>A0A7W6D891_9HYPH</name>
<dbReference type="Pfam" id="PF01545">
    <property type="entry name" value="Cation_efflux"/>
    <property type="match status" value="1"/>
</dbReference>
<dbReference type="InterPro" id="IPR027469">
    <property type="entry name" value="Cation_efflux_TMD_sf"/>
</dbReference>
<comment type="subcellular location">
    <subcellularLocation>
        <location evidence="1">Membrane</location>
        <topology evidence="1">Multi-pass membrane protein</topology>
    </subcellularLocation>
</comment>
<organism evidence="8 9">
    <name type="scientific">Mycoplana azooxidifex</name>
    <dbReference type="NCBI Taxonomy" id="1636188"/>
    <lineage>
        <taxon>Bacteria</taxon>
        <taxon>Pseudomonadati</taxon>
        <taxon>Pseudomonadota</taxon>
        <taxon>Alphaproteobacteria</taxon>
        <taxon>Hyphomicrobiales</taxon>
        <taxon>Rhizobiaceae</taxon>
        <taxon>Mycoplana</taxon>
    </lineage>
</organism>
<dbReference type="AlphaFoldDB" id="A0A7W6D891"/>
<evidence type="ECO:0000256" key="6">
    <source>
        <dbReference type="SAM" id="Phobius"/>
    </source>
</evidence>
<feature type="transmembrane region" description="Helical" evidence="6">
    <location>
        <begin position="38"/>
        <end position="59"/>
    </location>
</feature>
<accession>A0A7W6D891</accession>
<evidence type="ECO:0000259" key="7">
    <source>
        <dbReference type="Pfam" id="PF01545"/>
    </source>
</evidence>
<dbReference type="GO" id="GO:0015093">
    <property type="term" value="F:ferrous iron transmembrane transporter activity"/>
    <property type="evidence" value="ECO:0007669"/>
    <property type="project" value="TreeGrafter"/>
</dbReference>
<protein>
    <submittedName>
        <fullName evidence="8">Putative Co/Zn/Cd cation transporter (Cation efflux family)</fullName>
    </submittedName>
</protein>
<evidence type="ECO:0000256" key="1">
    <source>
        <dbReference type="ARBA" id="ARBA00004141"/>
    </source>
</evidence>
<dbReference type="InterPro" id="IPR050291">
    <property type="entry name" value="CDF_Transporter"/>
</dbReference>
<keyword evidence="9" id="KW-1185">Reference proteome</keyword>
<gene>
    <name evidence="8" type="ORF">GGQ64_002983</name>
</gene>
<proteinExistence type="predicted"/>
<evidence type="ECO:0000256" key="3">
    <source>
        <dbReference type="ARBA" id="ARBA00022692"/>
    </source>
</evidence>
<dbReference type="GO" id="GO:0015086">
    <property type="term" value="F:cadmium ion transmembrane transporter activity"/>
    <property type="evidence" value="ECO:0007669"/>
    <property type="project" value="TreeGrafter"/>
</dbReference>